<dbReference type="Proteomes" id="UP000178449">
    <property type="component" value="Unassembled WGS sequence"/>
</dbReference>
<proteinExistence type="predicted"/>
<dbReference type="EMBL" id="MFNE01000047">
    <property type="protein sequence ID" value="OGG93541.1"/>
    <property type="molecule type" value="Genomic_DNA"/>
</dbReference>
<accession>A0A1F6G5Z7</accession>
<dbReference type="AlphaFoldDB" id="A0A1F6G5Z7"/>
<comment type="caution">
    <text evidence="1">The sequence shown here is derived from an EMBL/GenBank/DDBJ whole genome shotgun (WGS) entry which is preliminary data.</text>
</comment>
<organism evidence="1 2">
    <name type="scientific">Candidatus Lambdaproteobacteria bacterium RIFOXYD2_FULL_50_16</name>
    <dbReference type="NCBI Taxonomy" id="1817772"/>
    <lineage>
        <taxon>Bacteria</taxon>
        <taxon>Pseudomonadati</taxon>
        <taxon>Pseudomonadota</taxon>
        <taxon>Candidatus Lambdaproteobacteria</taxon>
    </lineage>
</organism>
<protein>
    <submittedName>
        <fullName evidence="1">Uncharacterized protein</fullName>
    </submittedName>
</protein>
<gene>
    <name evidence="1" type="ORF">A2527_11580</name>
</gene>
<sequence length="264" mass="29773">MGTSVGGGGNYGSQTDKDQKVIEHQFDNYGILVFQPTHVTTELYATFDDNQAQWDSTSDLFYPYKHQEQRLNLAVRGEGRVSVGLGAVRRSWDNRGLLRQHKGFGGSFGVRIGDGMYLAAGMNRITEEVAEHEDKQWNEFLAGIGFAYGDPDSSMFRFEASMARVPEVIKGTVLADINQAQTEQVTDLEILLYRILFSAKNKVTKTLATLPDQADQELTQVRYGFGYRRLGFSWIFYQTRGVEGQGDNKHEQLYYKTTVGFGFL</sequence>
<name>A0A1F6G5Z7_9PROT</name>
<evidence type="ECO:0000313" key="2">
    <source>
        <dbReference type="Proteomes" id="UP000178449"/>
    </source>
</evidence>
<reference evidence="1 2" key="1">
    <citation type="journal article" date="2016" name="Nat. Commun.">
        <title>Thousands of microbial genomes shed light on interconnected biogeochemical processes in an aquifer system.</title>
        <authorList>
            <person name="Anantharaman K."/>
            <person name="Brown C.T."/>
            <person name="Hug L.A."/>
            <person name="Sharon I."/>
            <person name="Castelle C.J."/>
            <person name="Probst A.J."/>
            <person name="Thomas B.C."/>
            <person name="Singh A."/>
            <person name="Wilkins M.J."/>
            <person name="Karaoz U."/>
            <person name="Brodie E.L."/>
            <person name="Williams K.H."/>
            <person name="Hubbard S.S."/>
            <person name="Banfield J.F."/>
        </authorList>
    </citation>
    <scope>NUCLEOTIDE SEQUENCE [LARGE SCALE GENOMIC DNA]</scope>
</reference>
<evidence type="ECO:0000313" key="1">
    <source>
        <dbReference type="EMBL" id="OGG93541.1"/>
    </source>
</evidence>